<dbReference type="NCBIfam" id="TIGR01730">
    <property type="entry name" value="RND_mfp"/>
    <property type="match status" value="1"/>
</dbReference>
<reference evidence="4 5" key="1">
    <citation type="submission" date="2019-09" db="EMBL/GenBank/DDBJ databases">
        <authorList>
            <person name="Kevbrin V."/>
            <person name="Grouzdev D.S."/>
        </authorList>
    </citation>
    <scope>NUCLEOTIDE SEQUENCE [LARGE SCALE GENOMIC DNA]</scope>
    <source>
        <strain evidence="4 5">G-192</strain>
    </source>
</reference>
<dbReference type="RefSeq" id="WP_150022506.1">
    <property type="nucleotide sequence ID" value="NZ_VWOJ01000001.1"/>
</dbReference>
<evidence type="ECO:0000256" key="2">
    <source>
        <dbReference type="SAM" id="MobiDB-lite"/>
    </source>
</evidence>
<keyword evidence="5" id="KW-1185">Reference proteome</keyword>
<sequence>MVLAACGGAAPDSQDASGAGESFRHPAAAAEITRRDLSRQFSASARVEAYAHSRLAARTAGTVAEVLAEAGDLVEAGAVLARLDMREQRAELARTEARRAQAQSNYQRSATLHERGLLAAEAYERARADRDVLAREADLWRTRIAFGEITAPMDAMITARHIEVGEGVQALDGLFELTRTDLLVVRLGVSELDVAFLETGQDIPVHLDALPGAPLPATVRRIFPLADPSSRLVTVELALPEDSWARGARPGFLARVRLAIDPRPDVLAAPAAGIAQDNGADYVFVIADNRLEQRVIERGVTRGDWTEIISGLEEGEVVLATNPAELAEGQSVRIVGWRG</sequence>
<dbReference type="GO" id="GO:0015562">
    <property type="term" value="F:efflux transmembrane transporter activity"/>
    <property type="evidence" value="ECO:0007669"/>
    <property type="project" value="TreeGrafter"/>
</dbReference>
<proteinExistence type="inferred from homology"/>
<name>A0A5M6ZNI7_9PROT</name>
<dbReference type="GO" id="GO:1990281">
    <property type="term" value="C:efflux pump complex"/>
    <property type="evidence" value="ECO:0007669"/>
    <property type="project" value="TreeGrafter"/>
</dbReference>
<evidence type="ECO:0000313" key="4">
    <source>
        <dbReference type="EMBL" id="KAA5805475.1"/>
    </source>
</evidence>
<dbReference type="Proteomes" id="UP000325122">
    <property type="component" value="Unassembled WGS sequence"/>
</dbReference>
<dbReference type="Gene3D" id="2.40.50.100">
    <property type="match status" value="1"/>
</dbReference>
<comment type="caution">
    <text evidence="4">The sequence shown here is derived from an EMBL/GenBank/DDBJ whole genome shotgun (WGS) entry which is preliminary data.</text>
</comment>
<dbReference type="PANTHER" id="PTHR30469:SF38">
    <property type="entry name" value="HLYD FAMILY SECRETION PROTEIN"/>
    <property type="match status" value="1"/>
</dbReference>
<dbReference type="Pfam" id="PF25954">
    <property type="entry name" value="Beta-barrel_RND_2"/>
    <property type="match status" value="1"/>
</dbReference>
<dbReference type="InterPro" id="IPR058637">
    <property type="entry name" value="YknX-like_C"/>
</dbReference>
<dbReference type="Gene3D" id="2.40.30.170">
    <property type="match status" value="1"/>
</dbReference>
<dbReference type="InterPro" id="IPR058792">
    <property type="entry name" value="Beta-barrel_RND_2"/>
</dbReference>
<dbReference type="Gene3D" id="2.40.420.20">
    <property type="match status" value="1"/>
</dbReference>
<dbReference type="GO" id="GO:0016491">
    <property type="term" value="F:oxidoreductase activity"/>
    <property type="evidence" value="ECO:0007669"/>
    <property type="project" value="InterPro"/>
</dbReference>
<feature type="domain" description="FAD-binding FR-type" evidence="3">
    <location>
        <begin position="212"/>
        <end position="339"/>
    </location>
</feature>
<accession>A0A5M6ZNI7</accession>
<dbReference type="EMBL" id="VWOJ01000001">
    <property type="protein sequence ID" value="KAA5805475.1"/>
    <property type="molecule type" value="Genomic_DNA"/>
</dbReference>
<feature type="region of interest" description="Disordered" evidence="2">
    <location>
        <begin position="1"/>
        <end position="23"/>
    </location>
</feature>
<dbReference type="Pfam" id="PF25989">
    <property type="entry name" value="YknX_C"/>
    <property type="match status" value="1"/>
</dbReference>
<gene>
    <name evidence="4" type="ORF">F1654_00950</name>
</gene>
<comment type="similarity">
    <text evidence="1">Belongs to the membrane fusion protein (MFP) (TC 8.A.1) family.</text>
</comment>
<evidence type="ECO:0000313" key="5">
    <source>
        <dbReference type="Proteomes" id="UP000325122"/>
    </source>
</evidence>
<dbReference type="SUPFAM" id="SSF111369">
    <property type="entry name" value="HlyD-like secretion proteins"/>
    <property type="match status" value="1"/>
</dbReference>
<dbReference type="PANTHER" id="PTHR30469">
    <property type="entry name" value="MULTIDRUG RESISTANCE PROTEIN MDTA"/>
    <property type="match status" value="1"/>
</dbReference>
<dbReference type="InterPro" id="IPR017927">
    <property type="entry name" value="FAD-bd_FR_type"/>
</dbReference>
<evidence type="ECO:0000259" key="3">
    <source>
        <dbReference type="PROSITE" id="PS51384"/>
    </source>
</evidence>
<dbReference type="AlphaFoldDB" id="A0A5M6ZNI7"/>
<dbReference type="PROSITE" id="PS51384">
    <property type="entry name" value="FAD_FR"/>
    <property type="match status" value="1"/>
</dbReference>
<evidence type="ECO:0000256" key="1">
    <source>
        <dbReference type="ARBA" id="ARBA00009477"/>
    </source>
</evidence>
<dbReference type="InterPro" id="IPR006143">
    <property type="entry name" value="RND_pump_MFP"/>
</dbReference>
<organism evidence="4 5">
    <name type="scientific">Alkalicaulis satelles</name>
    <dbReference type="NCBI Taxonomy" id="2609175"/>
    <lineage>
        <taxon>Bacteria</taxon>
        <taxon>Pseudomonadati</taxon>
        <taxon>Pseudomonadota</taxon>
        <taxon>Alphaproteobacteria</taxon>
        <taxon>Maricaulales</taxon>
        <taxon>Maricaulaceae</taxon>
        <taxon>Alkalicaulis</taxon>
    </lineage>
</organism>
<protein>
    <submittedName>
        <fullName evidence="4">Efflux RND transporter periplasmic adaptor subunit</fullName>
    </submittedName>
</protein>